<evidence type="ECO:0000256" key="13">
    <source>
        <dbReference type="ARBA" id="ARBA00023288"/>
    </source>
</evidence>
<keyword evidence="13" id="KW-0449">Lipoprotein</keyword>
<evidence type="ECO:0000256" key="15">
    <source>
        <dbReference type="SAM" id="SignalP"/>
    </source>
</evidence>
<evidence type="ECO:0000313" key="18">
    <source>
        <dbReference type="Proteomes" id="UP000886653"/>
    </source>
</evidence>
<comment type="similarity">
    <text evidence="3">Belongs to the RBT5 family.</text>
</comment>
<keyword evidence="8 15" id="KW-0732">Signal</keyword>
<dbReference type="InterPro" id="IPR008427">
    <property type="entry name" value="Extracellular_membr_CFEM_dom"/>
</dbReference>
<evidence type="ECO:0000256" key="4">
    <source>
        <dbReference type="ARBA" id="ARBA00022475"/>
    </source>
</evidence>
<feature type="transmembrane region" description="Helical" evidence="14">
    <location>
        <begin position="204"/>
        <end position="223"/>
    </location>
</feature>
<feature type="domain" description="CFEM" evidence="16">
    <location>
        <begin position="18"/>
        <end position="127"/>
    </location>
</feature>
<keyword evidence="10 14" id="KW-0472">Membrane</keyword>
<dbReference type="EMBL" id="MU167217">
    <property type="protein sequence ID" value="KAG0150733.1"/>
    <property type="molecule type" value="Genomic_DNA"/>
</dbReference>
<protein>
    <recommendedName>
        <fullName evidence="16">CFEM domain-containing protein</fullName>
    </recommendedName>
</protein>
<evidence type="ECO:0000256" key="7">
    <source>
        <dbReference type="ARBA" id="ARBA00022723"/>
    </source>
</evidence>
<evidence type="ECO:0000256" key="2">
    <source>
        <dbReference type="ARBA" id="ARBA00004613"/>
    </source>
</evidence>
<dbReference type="PANTHER" id="PTHR37928">
    <property type="entry name" value="CFEM DOMAIN PROTEIN (AFU_ORTHOLOGUE AFUA_6G14090)"/>
    <property type="match status" value="1"/>
</dbReference>
<keyword evidence="14" id="KW-1133">Transmembrane helix</keyword>
<evidence type="ECO:0000256" key="3">
    <source>
        <dbReference type="ARBA" id="ARBA00010031"/>
    </source>
</evidence>
<dbReference type="PROSITE" id="PS52012">
    <property type="entry name" value="CFEM"/>
    <property type="match status" value="1"/>
</dbReference>
<accession>A0A9P6NR92</accession>
<comment type="caution">
    <text evidence="17">The sequence shown here is derived from an EMBL/GenBank/DDBJ whole genome shotgun (WGS) entry which is preliminary data.</text>
</comment>
<evidence type="ECO:0000256" key="11">
    <source>
        <dbReference type="ARBA" id="ARBA00023157"/>
    </source>
</evidence>
<evidence type="ECO:0000256" key="10">
    <source>
        <dbReference type="ARBA" id="ARBA00023136"/>
    </source>
</evidence>
<evidence type="ECO:0000256" key="5">
    <source>
        <dbReference type="ARBA" id="ARBA00022525"/>
    </source>
</evidence>
<dbReference type="InterPro" id="IPR051735">
    <property type="entry name" value="CFEM_domain"/>
</dbReference>
<evidence type="ECO:0000256" key="8">
    <source>
        <dbReference type="ARBA" id="ARBA00022729"/>
    </source>
</evidence>
<feature type="signal peptide" evidence="15">
    <location>
        <begin position="1"/>
        <end position="19"/>
    </location>
</feature>
<organism evidence="17 18">
    <name type="scientific">Cronartium quercuum f. sp. fusiforme G11</name>
    <dbReference type="NCBI Taxonomy" id="708437"/>
    <lineage>
        <taxon>Eukaryota</taxon>
        <taxon>Fungi</taxon>
        <taxon>Dikarya</taxon>
        <taxon>Basidiomycota</taxon>
        <taxon>Pucciniomycotina</taxon>
        <taxon>Pucciniomycetes</taxon>
        <taxon>Pucciniales</taxon>
        <taxon>Coleosporiaceae</taxon>
        <taxon>Cronartium</taxon>
    </lineage>
</organism>
<reference evidence="17" key="1">
    <citation type="submission" date="2013-11" db="EMBL/GenBank/DDBJ databases">
        <title>Genome sequence of the fusiform rust pathogen reveals effectors for host alternation and coevolution with pine.</title>
        <authorList>
            <consortium name="DOE Joint Genome Institute"/>
            <person name="Smith K."/>
            <person name="Pendleton A."/>
            <person name="Kubisiak T."/>
            <person name="Anderson C."/>
            <person name="Salamov A."/>
            <person name="Aerts A."/>
            <person name="Riley R."/>
            <person name="Clum A."/>
            <person name="Lindquist E."/>
            <person name="Ence D."/>
            <person name="Campbell M."/>
            <person name="Kronenberg Z."/>
            <person name="Feau N."/>
            <person name="Dhillon B."/>
            <person name="Hamelin R."/>
            <person name="Burleigh J."/>
            <person name="Smith J."/>
            <person name="Yandell M."/>
            <person name="Nelson C."/>
            <person name="Grigoriev I."/>
            <person name="Davis J."/>
        </authorList>
    </citation>
    <scope>NUCLEOTIDE SEQUENCE</scope>
    <source>
        <strain evidence="17">G11</strain>
    </source>
</reference>
<dbReference type="OrthoDB" id="3065412at2759"/>
<evidence type="ECO:0000256" key="1">
    <source>
        <dbReference type="ARBA" id="ARBA00004609"/>
    </source>
</evidence>
<evidence type="ECO:0000313" key="17">
    <source>
        <dbReference type="EMBL" id="KAG0150733.1"/>
    </source>
</evidence>
<keyword evidence="9" id="KW-0408">Iron</keyword>
<dbReference type="SMART" id="SM00747">
    <property type="entry name" value="CFEM"/>
    <property type="match status" value="1"/>
</dbReference>
<comment type="subcellular location">
    <subcellularLocation>
        <location evidence="1">Cell membrane</location>
        <topology evidence="1">Lipid-anchor</topology>
        <topology evidence="1">GPI-anchor</topology>
    </subcellularLocation>
    <subcellularLocation>
        <location evidence="2">Secreted</location>
    </subcellularLocation>
</comment>
<name>A0A9P6NR92_9BASI</name>
<dbReference type="AlphaFoldDB" id="A0A9P6NR92"/>
<dbReference type="GO" id="GO:0005576">
    <property type="term" value="C:extracellular region"/>
    <property type="evidence" value="ECO:0007669"/>
    <property type="project" value="UniProtKB-SubCell"/>
</dbReference>
<keyword evidence="14" id="KW-0812">Transmembrane</keyword>
<keyword evidence="7" id="KW-0479">Metal-binding</keyword>
<feature type="chain" id="PRO_5040273703" description="CFEM domain-containing protein" evidence="15">
    <location>
        <begin position="20"/>
        <end position="225"/>
    </location>
</feature>
<keyword evidence="18" id="KW-1185">Reference proteome</keyword>
<evidence type="ECO:0000259" key="16">
    <source>
        <dbReference type="PROSITE" id="PS52012"/>
    </source>
</evidence>
<keyword evidence="11" id="KW-1015">Disulfide bond</keyword>
<evidence type="ECO:0000256" key="9">
    <source>
        <dbReference type="ARBA" id="ARBA00023004"/>
    </source>
</evidence>
<gene>
    <name evidence="17" type="ORF">CROQUDRAFT_668363</name>
</gene>
<keyword evidence="5" id="KW-0964">Secreted</keyword>
<keyword evidence="6" id="KW-0349">Heme</keyword>
<dbReference type="Proteomes" id="UP000886653">
    <property type="component" value="Unassembled WGS sequence"/>
</dbReference>
<evidence type="ECO:0000256" key="12">
    <source>
        <dbReference type="ARBA" id="ARBA00023180"/>
    </source>
</evidence>
<dbReference type="PANTHER" id="PTHR37928:SF2">
    <property type="entry name" value="GPI ANCHORED CFEM DOMAIN PROTEIN (AFU_ORTHOLOGUE AFUA_6G10580)"/>
    <property type="match status" value="1"/>
</dbReference>
<keyword evidence="4" id="KW-1003">Cell membrane</keyword>
<proteinExistence type="inferred from homology"/>
<sequence length="225" mass="24178">MTISLIFWIILNPFPLTTPSSISSPLIKINSFFDKRQSTVTLPDCGQDCYALAIPSIGSCGETDTTCLCQDEIFLNSAEQCFQSACSSAELSMILSLGQKICQSLGTSFYRLPELGNENVVSIDPGTIITPTGLFSVVNTLTSSNTEAIPTLTSSTLAASSTSSISVSSAPVSVISGANKPSYTNQTINKLPIFSTSASNFSFYWFYSISLGWFLSHIIYTLFSN</sequence>
<dbReference type="GO" id="GO:0046872">
    <property type="term" value="F:metal ion binding"/>
    <property type="evidence" value="ECO:0007669"/>
    <property type="project" value="UniProtKB-KW"/>
</dbReference>
<dbReference type="GO" id="GO:0005886">
    <property type="term" value="C:plasma membrane"/>
    <property type="evidence" value="ECO:0007669"/>
    <property type="project" value="UniProtKB-SubCell"/>
</dbReference>
<evidence type="ECO:0000256" key="14">
    <source>
        <dbReference type="SAM" id="Phobius"/>
    </source>
</evidence>
<evidence type="ECO:0000256" key="6">
    <source>
        <dbReference type="ARBA" id="ARBA00022617"/>
    </source>
</evidence>
<keyword evidence="12" id="KW-0325">Glycoprotein</keyword>
<dbReference type="Pfam" id="PF05730">
    <property type="entry name" value="CFEM"/>
    <property type="match status" value="1"/>
</dbReference>